<dbReference type="RefSeq" id="WP_192025879.1">
    <property type="nucleotide sequence ID" value="NZ_JACYTN010000012.1"/>
</dbReference>
<dbReference type="InterPro" id="IPR019267">
    <property type="entry name" value="CRISPR-assoc_Cas6_C"/>
</dbReference>
<evidence type="ECO:0000259" key="1">
    <source>
        <dbReference type="Pfam" id="PF10040"/>
    </source>
</evidence>
<dbReference type="EMBL" id="JACYTN010000012">
    <property type="protein sequence ID" value="MBD8499547.1"/>
    <property type="molecule type" value="Genomic_DNA"/>
</dbReference>
<evidence type="ECO:0000313" key="3">
    <source>
        <dbReference type="Proteomes" id="UP000634529"/>
    </source>
</evidence>
<comment type="caution">
    <text evidence="2">The sequence shown here is derived from an EMBL/GenBank/DDBJ whole genome shotgun (WGS) entry which is preliminary data.</text>
</comment>
<gene>
    <name evidence="2" type="primary">cas6</name>
    <name evidence="2" type="ORF">IFO66_14720</name>
</gene>
<feature type="domain" description="CRISPR-associated protein Cas6 C-terminal" evidence="1">
    <location>
        <begin position="167"/>
        <end position="287"/>
    </location>
</feature>
<protein>
    <submittedName>
        <fullName evidence="2">CRISPR system precrRNA processing endoribonuclease RAMP protein Cas6</fullName>
    </submittedName>
</protein>
<organism evidence="2 3">
    <name type="scientific">Paenibacillus arenosi</name>
    <dbReference type="NCBI Taxonomy" id="2774142"/>
    <lineage>
        <taxon>Bacteria</taxon>
        <taxon>Bacillati</taxon>
        <taxon>Bacillota</taxon>
        <taxon>Bacilli</taxon>
        <taxon>Bacillales</taxon>
        <taxon>Paenibacillaceae</taxon>
        <taxon>Paenibacillus</taxon>
    </lineage>
</organism>
<proteinExistence type="predicted"/>
<dbReference type="Pfam" id="PF10040">
    <property type="entry name" value="CRISPR_Cas6"/>
    <property type="match status" value="1"/>
</dbReference>
<evidence type="ECO:0000313" key="2">
    <source>
        <dbReference type="EMBL" id="MBD8499547.1"/>
    </source>
</evidence>
<reference evidence="2 3" key="1">
    <citation type="submission" date="2020-09" db="EMBL/GenBank/DDBJ databases">
        <title>Paenibacillus sp. CAU 1523 isolated from sand of Haeundae Beach.</title>
        <authorList>
            <person name="Kim W."/>
        </authorList>
    </citation>
    <scope>NUCLEOTIDE SEQUENCE [LARGE SCALE GENOMIC DNA]</scope>
    <source>
        <strain evidence="2 3">CAU 1523</strain>
    </source>
</reference>
<name>A0ABR9AZH1_9BACL</name>
<keyword evidence="3" id="KW-1185">Reference proteome</keyword>
<dbReference type="Proteomes" id="UP000634529">
    <property type="component" value="Unassembled WGS sequence"/>
</dbReference>
<accession>A0ABR9AZH1</accession>
<dbReference type="Gene3D" id="3.30.70.1900">
    <property type="match status" value="1"/>
</dbReference>
<sequence>MSSKTSVFSLSYLPLMIRLQCCDPVQLPPFLGSTLHGVLGWKIVKQPAAYKYLFENRRFGASNQDIVNPYLIQVPRYRSMYRHGDMLCFKLILLGNAVDYLNDVLEALTNEQCYELGASRKKFRLVDILHGEQFSPIWRNGGVDVAAATSEVLTVSAQSNVTRCSIQYITPLRIRRNGELLQNIDFPAVIRNITRRVAAVTERYGGHASSDTISELVEWASAVRTISSGLYLSEVQRYSNRRSKTMDMSGMLGAMTLEGDLTPFVPWLNAARTLHIGRNTTFGCGQVDVVFA</sequence>